<keyword evidence="1" id="KW-0547">Nucleotide-binding</keyword>
<dbReference type="InterPro" id="IPR017871">
    <property type="entry name" value="ABC_transporter-like_CS"/>
</dbReference>
<dbReference type="SMART" id="SM00382">
    <property type="entry name" value="AAA"/>
    <property type="match status" value="1"/>
</dbReference>
<dbReference type="InterPro" id="IPR003439">
    <property type="entry name" value="ABC_transporter-like_ATP-bd"/>
</dbReference>
<dbReference type="CDD" id="cd03216">
    <property type="entry name" value="ABC_Carb_Monos_I"/>
    <property type="match status" value="1"/>
</dbReference>
<evidence type="ECO:0000256" key="2">
    <source>
        <dbReference type="ARBA" id="ARBA00022840"/>
    </source>
</evidence>
<protein>
    <submittedName>
        <fullName evidence="5">ABC transporter related protein</fullName>
    </submittedName>
</protein>
<dbReference type="Gene3D" id="3.40.50.300">
    <property type="entry name" value="P-loop containing nucleotide triphosphate hydrolases"/>
    <property type="match status" value="2"/>
</dbReference>
<gene>
    <name evidence="5" type="ordered locus">Spirs_0555</name>
</gene>
<dbReference type="HOGENOM" id="CLU_000604_92_0_12"/>
<dbReference type="InterPro" id="IPR050107">
    <property type="entry name" value="ABC_carbohydrate_import_ATPase"/>
</dbReference>
<dbReference type="OrthoDB" id="304830at2"/>
<evidence type="ECO:0000313" key="6">
    <source>
        <dbReference type="Proteomes" id="UP000002318"/>
    </source>
</evidence>
<dbReference type="Pfam" id="PF00005">
    <property type="entry name" value="ABC_tran"/>
    <property type="match status" value="2"/>
</dbReference>
<feature type="domain" description="ABC transporter" evidence="4">
    <location>
        <begin position="278"/>
        <end position="518"/>
    </location>
</feature>
<dbReference type="PANTHER" id="PTHR43790:SF4">
    <property type="entry name" value="GUANOSINE IMPORT ATP-BINDING PROTEIN NUPO"/>
    <property type="match status" value="1"/>
</dbReference>
<evidence type="ECO:0000256" key="1">
    <source>
        <dbReference type="ARBA" id="ARBA00022741"/>
    </source>
</evidence>
<dbReference type="Proteomes" id="UP000002318">
    <property type="component" value="Chromosome"/>
</dbReference>
<dbReference type="InterPro" id="IPR003593">
    <property type="entry name" value="AAA+_ATPase"/>
</dbReference>
<dbReference type="RefSeq" id="WP_013253164.1">
    <property type="nucleotide sequence ID" value="NC_014364.1"/>
</dbReference>
<feature type="domain" description="ABC transporter" evidence="4">
    <location>
        <begin position="10"/>
        <end position="248"/>
    </location>
</feature>
<name>E1RBH0_SEDSS</name>
<evidence type="ECO:0000313" key="5">
    <source>
        <dbReference type="EMBL" id="ADK79700.1"/>
    </source>
</evidence>
<dbReference type="PANTHER" id="PTHR43790">
    <property type="entry name" value="CARBOHYDRATE TRANSPORT ATP-BINDING PROTEIN MG119-RELATED"/>
    <property type="match status" value="1"/>
</dbReference>
<dbReference type="AlphaFoldDB" id="E1RBH0"/>
<dbReference type="PROSITE" id="PS50893">
    <property type="entry name" value="ABC_TRANSPORTER_2"/>
    <property type="match status" value="2"/>
</dbReference>
<dbReference type="EMBL" id="CP002116">
    <property type="protein sequence ID" value="ADK79700.1"/>
    <property type="molecule type" value="Genomic_DNA"/>
</dbReference>
<reference evidence="5 6" key="1">
    <citation type="journal article" date="2010" name="Stand. Genomic Sci.">
        <title>Complete genome sequence of Spirochaeta smaragdinae type strain (SEBR 4228).</title>
        <authorList>
            <person name="Mavromatis K."/>
            <person name="Yasawong M."/>
            <person name="Chertkov O."/>
            <person name="Lapidus A."/>
            <person name="Lucas S."/>
            <person name="Nolan M."/>
            <person name="Del Rio T.G."/>
            <person name="Tice H."/>
            <person name="Cheng J.F."/>
            <person name="Pitluck S."/>
            <person name="Liolios K."/>
            <person name="Ivanova N."/>
            <person name="Tapia R."/>
            <person name="Han C."/>
            <person name="Bruce D."/>
            <person name="Goodwin L."/>
            <person name="Pati A."/>
            <person name="Chen A."/>
            <person name="Palaniappan K."/>
            <person name="Land M."/>
            <person name="Hauser L."/>
            <person name="Chang Y.J."/>
            <person name="Jeffries C.D."/>
            <person name="Detter J.C."/>
            <person name="Rohde M."/>
            <person name="Brambilla E."/>
            <person name="Spring S."/>
            <person name="Goker M."/>
            <person name="Sikorski J."/>
            <person name="Woyke T."/>
            <person name="Bristow J."/>
            <person name="Eisen J.A."/>
            <person name="Markowitz V."/>
            <person name="Hugenholtz P."/>
            <person name="Klenk H.P."/>
            <person name="Kyrpides N.C."/>
        </authorList>
    </citation>
    <scope>NUCLEOTIDE SEQUENCE [LARGE SCALE GENOMIC DNA]</scope>
    <source>
        <strain evidence="6">DSM 11293 / JCM 15392 / SEBR 4228</strain>
    </source>
</reference>
<keyword evidence="6" id="KW-1185">Reference proteome</keyword>
<dbReference type="eggNOG" id="COG3845">
    <property type="taxonomic scope" value="Bacteria"/>
</dbReference>
<dbReference type="KEGG" id="ssm:Spirs_0555"/>
<dbReference type="GO" id="GO:0016887">
    <property type="term" value="F:ATP hydrolysis activity"/>
    <property type="evidence" value="ECO:0007669"/>
    <property type="project" value="InterPro"/>
</dbReference>
<dbReference type="SUPFAM" id="SSF52540">
    <property type="entry name" value="P-loop containing nucleoside triphosphate hydrolases"/>
    <property type="match status" value="2"/>
</dbReference>
<accession>E1RBH0</accession>
<evidence type="ECO:0000256" key="3">
    <source>
        <dbReference type="SAM" id="MobiDB-lite"/>
    </source>
</evidence>
<dbReference type="InterPro" id="IPR027417">
    <property type="entry name" value="P-loop_NTPase"/>
</dbReference>
<evidence type="ECO:0000259" key="4">
    <source>
        <dbReference type="PROSITE" id="PS50893"/>
    </source>
</evidence>
<feature type="region of interest" description="Disordered" evidence="3">
    <location>
        <begin position="248"/>
        <end position="275"/>
    </location>
</feature>
<sequence>MDSCREKMAVSLKEIDKTYRENGIHACRSISLDAAAGETVALIGENGSGKSTLMKLMCGYLKPDSGTILIGGEAKHFSSTADALETGIGMVRQQVRLIPDFSVLDNLLLGNEPTRFPGRIERRRAAAKIQKISDRYGIPIELSRKAEGLDAVERQNVSLLYLLSRSVKVMVLDEPTTIFDDKETEYLYRLLARLKEEGHTIFIVTHKLKEALGNADTIAVLREGRLIKTLRSEECSLEKLTHLMIDGNHQQHKTDLSSTNRRPKRAGKNPASSSAPLLSVERLACNCEGYPPLKGLSFSLAPGEAIAVLGMREAGLETVERLLAGLSPPDTGEIRLFGERLERLSPELLRKKRVAYVPTDRMVRGASISSTVAENLILLNYRTFHGWATMKEDEIQRFTKHLFEEYGIRGGAGDRMDALSGGNIQKVIIGRELSRSPSLILFAEPSWGLDVASRKRILEKIDSMKQAGSGVLLLTSDIDEALSAADRIVVLHGGKMVATVQAHELDREKAGRLMLQGNPL</sequence>
<dbReference type="STRING" id="573413.Spirs_0555"/>
<organism evidence="5 6">
    <name type="scientific">Sediminispirochaeta smaragdinae (strain DSM 11293 / JCM 15392 / SEBR 4228)</name>
    <name type="common">Spirochaeta smaragdinae</name>
    <dbReference type="NCBI Taxonomy" id="573413"/>
    <lineage>
        <taxon>Bacteria</taxon>
        <taxon>Pseudomonadati</taxon>
        <taxon>Spirochaetota</taxon>
        <taxon>Spirochaetia</taxon>
        <taxon>Spirochaetales</taxon>
        <taxon>Spirochaetaceae</taxon>
        <taxon>Sediminispirochaeta</taxon>
    </lineage>
</organism>
<dbReference type="GO" id="GO:0005524">
    <property type="term" value="F:ATP binding"/>
    <property type="evidence" value="ECO:0007669"/>
    <property type="project" value="UniProtKB-KW"/>
</dbReference>
<proteinExistence type="predicted"/>
<keyword evidence="2" id="KW-0067">ATP-binding</keyword>
<dbReference type="PROSITE" id="PS00211">
    <property type="entry name" value="ABC_TRANSPORTER_1"/>
    <property type="match status" value="1"/>
</dbReference>